<dbReference type="Proteomes" id="UP001165960">
    <property type="component" value="Unassembled WGS sequence"/>
</dbReference>
<keyword evidence="2" id="KW-1185">Reference proteome</keyword>
<comment type="caution">
    <text evidence="1">The sequence shown here is derived from an EMBL/GenBank/DDBJ whole genome shotgun (WGS) entry which is preliminary data.</text>
</comment>
<evidence type="ECO:0000313" key="1">
    <source>
        <dbReference type="EMBL" id="KAJ9056802.1"/>
    </source>
</evidence>
<organism evidence="1 2">
    <name type="scientific">Entomophthora muscae</name>
    <dbReference type="NCBI Taxonomy" id="34485"/>
    <lineage>
        <taxon>Eukaryota</taxon>
        <taxon>Fungi</taxon>
        <taxon>Fungi incertae sedis</taxon>
        <taxon>Zoopagomycota</taxon>
        <taxon>Entomophthoromycotina</taxon>
        <taxon>Entomophthoromycetes</taxon>
        <taxon>Entomophthorales</taxon>
        <taxon>Entomophthoraceae</taxon>
        <taxon>Entomophthora</taxon>
    </lineage>
</organism>
<proteinExistence type="predicted"/>
<sequence length="112" mass="12321">MKLLLVYMPVRYLAGRSVNVAASALLFDASDLKVGGIVEPTCEILYLQNLSSNQSALGDPTLLTQDTREVNLDYFCLPEVLYDPVHFFGYSLNPGCKHESMKIFSGMSGLVV</sequence>
<dbReference type="EMBL" id="QTSX02005871">
    <property type="protein sequence ID" value="KAJ9056802.1"/>
    <property type="molecule type" value="Genomic_DNA"/>
</dbReference>
<evidence type="ECO:0000313" key="2">
    <source>
        <dbReference type="Proteomes" id="UP001165960"/>
    </source>
</evidence>
<accession>A0ACC2S3C7</accession>
<reference evidence="1" key="1">
    <citation type="submission" date="2022-04" db="EMBL/GenBank/DDBJ databases">
        <title>Genome of the entomopathogenic fungus Entomophthora muscae.</title>
        <authorList>
            <person name="Elya C."/>
            <person name="Lovett B.R."/>
            <person name="Lee E."/>
            <person name="Macias A.M."/>
            <person name="Hajek A.E."/>
            <person name="De Bivort B.L."/>
            <person name="Kasson M.T."/>
            <person name="De Fine Licht H.H."/>
            <person name="Stajich J.E."/>
        </authorList>
    </citation>
    <scope>NUCLEOTIDE SEQUENCE</scope>
    <source>
        <strain evidence="1">Berkeley</strain>
    </source>
</reference>
<name>A0ACC2S3C7_9FUNG</name>
<protein>
    <submittedName>
        <fullName evidence="1">Uncharacterized protein</fullName>
    </submittedName>
</protein>
<gene>
    <name evidence="1" type="ORF">DSO57_1029243</name>
</gene>